<evidence type="ECO:0000256" key="3">
    <source>
        <dbReference type="ARBA" id="ARBA00012560"/>
    </source>
</evidence>
<evidence type="ECO:0000256" key="1">
    <source>
        <dbReference type="ARBA" id="ARBA00000439"/>
    </source>
</evidence>
<keyword evidence="12" id="KW-1185">Reference proteome</keyword>
<dbReference type="InterPro" id="IPR003385">
    <property type="entry name" value="Glyco_hydro_77"/>
</dbReference>
<dbReference type="Gene3D" id="3.20.20.80">
    <property type="entry name" value="Glycosidases"/>
    <property type="match status" value="2"/>
</dbReference>
<evidence type="ECO:0000256" key="2">
    <source>
        <dbReference type="ARBA" id="ARBA00005684"/>
    </source>
</evidence>
<comment type="caution">
    <text evidence="11">The sequence shown here is derived from an EMBL/GenBank/DDBJ whole genome shotgun (WGS) entry which is preliminary data.</text>
</comment>
<dbReference type="GO" id="GO:0005975">
    <property type="term" value="P:carbohydrate metabolic process"/>
    <property type="evidence" value="ECO:0007669"/>
    <property type="project" value="InterPro"/>
</dbReference>
<accession>A0AAV5B367</accession>
<keyword evidence="7" id="KW-0119">Carbohydrate metabolism</keyword>
<dbReference type="InterPro" id="IPR004185">
    <property type="entry name" value="Glyco_hydro_13_lg-like_dom"/>
</dbReference>
<dbReference type="InterPro" id="IPR013783">
    <property type="entry name" value="Ig-like_fold"/>
</dbReference>
<dbReference type="EC" id="2.4.1.25" evidence="3"/>
<evidence type="ECO:0000313" key="11">
    <source>
        <dbReference type="EMBL" id="GJM56030.1"/>
    </source>
</evidence>
<dbReference type="SMART" id="SM00642">
    <property type="entry name" value="Aamy"/>
    <property type="match status" value="1"/>
</dbReference>
<dbReference type="SUPFAM" id="SSF51445">
    <property type="entry name" value="(Trans)glycosidases"/>
    <property type="match status" value="2"/>
</dbReference>
<evidence type="ECO:0000256" key="6">
    <source>
        <dbReference type="ARBA" id="ARBA00022679"/>
    </source>
</evidence>
<dbReference type="Pfam" id="PF02446">
    <property type="entry name" value="Glyco_hydro_77"/>
    <property type="match status" value="1"/>
</dbReference>
<organism evidence="11 12">
    <name type="scientific">Granulimonas faecalis</name>
    <dbReference type="NCBI Taxonomy" id="2894155"/>
    <lineage>
        <taxon>Bacteria</taxon>
        <taxon>Bacillati</taxon>
        <taxon>Actinomycetota</taxon>
        <taxon>Coriobacteriia</taxon>
        <taxon>Coriobacteriales</taxon>
        <taxon>Kribbibacteriaceae</taxon>
        <taxon>Granulimonas</taxon>
    </lineage>
</organism>
<dbReference type="InterPro" id="IPR006047">
    <property type="entry name" value="GH13_cat_dom"/>
</dbReference>
<dbReference type="PANTHER" id="PTHR32438:SF5">
    <property type="entry name" value="4-ALPHA-GLUCANOTRANSFERASE DPE1, CHLOROPLASTIC_AMYLOPLASTIC"/>
    <property type="match status" value="1"/>
</dbReference>
<dbReference type="InterPro" id="IPR045857">
    <property type="entry name" value="O16G_dom_2"/>
</dbReference>
<evidence type="ECO:0000313" key="12">
    <source>
        <dbReference type="Proteomes" id="UP001055025"/>
    </source>
</evidence>
<evidence type="ECO:0000256" key="4">
    <source>
        <dbReference type="ARBA" id="ARBA00020295"/>
    </source>
</evidence>
<dbReference type="Gene3D" id="2.60.40.10">
    <property type="entry name" value="Immunoglobulins"/>
    <property type="match status" value="1"/>
</dbReference>
<dbReference type="AlphaFoldDB" id="A0AAV5B367"/>
<dbReference type="InterPro" id="IPR017853">
    <property type="entry name" value="GH"/>
</dbReference>
<dbReference type="CDD" id="cd11338">
    <property type="entry name" value="AmyAc_CMD"/>
    <property type="match status" value="1"/>
</dbReference>
<dbReference type="Proteomes" id="UP001055025">
    <property type="component" value="Unassembled WGS sequence"/>
</dbReference>
<keyword evidence="6" id="KW-0808">Transferase</keyword>
<dbReference type="PANTHER" id="PTHR32438">
    <property type="entry name" value="4-ALPHA-GLUCANOTRANSFERASE DPE1, CHLOROPLASTIC/AMYLOPLASTIC"/>
    <property type="match status" value="1"/>
</dbReference>
<comment type="similarity">
    <text evidence="2">Belongs to the disproportionating enzyme family.</text>
</comment>
<evidence type="ECO:0000259" key="10">
    <source>
        <dbReference type="SMART" id="SM00642"/>
    </source>
</evidence>
<protein>
    <recommendedName>
        <fullName evidence="4">4-alpha-glucanotransferase</fullName>
        <ecNumber evidence="3">2.4.1.25</ecNumber>
    </recommendedName>
    <alternativeName>
        <fullName evidence="8">Amylomaltase</fullName>
    </alternativeName>
    <alternativeName>
        <fullName evidence="9">Disproportionating enzyme</fullName>
    </alternativeName>
</protein>
<dbReference type="InterPro" id="IPR014756">
    <property type="entry name" value="Ig_E-set"/>
</dbReference>
<dbReference type="SUPFAM" id="SSF81296">
    <property type="entry name" value="E set domains"/>
    <property type="match status" value="1"/>
</dbReference>
<sequence length="1132" mass="125389">MRALHNSRGSRYRDPYGAAPQGGAVTLTVDVWDDPGTQASIRTWVDGVGETFLPMELVDTADDGRLTFTGEVPCEELGIVWYAFLLEGSDGTVRYYGAREGRTGGVGQMYDHMPPSFQITVYRPREVTPDWYKGGMVYQIFPDRYKRGADWRERTEAALSQERVGGVPRSLVEDWDEPPAYKRDDSGRVAEWEFYGGTLEGIREELGRIRDMGFTAIYLNPIFEAQSNHRYDTGDYLAVDPMLGDEAGFRRLCAEAAEMGVSVILDGVFNHTGVDSRYFNKFGNYDSVGAWQSPDSPYRPWYLMQEDGTYTCWWGVDDLPDTDKANPEWQDFVYGPDGVVAHWLRAGARGWRLDVADELNDAFIAGIKAAEDRVLPDALLLGEVWEDASNKLAYGEVRKYLCGTELDSAMNYPFREALLHYVCGTWPAEEMAERMASLKENYPPDAFYATLNLLGSHDRTRLLTILGGAPDKDSLSDDQRRGYRLSEGQRGLAKGRLWLATLVQMCSPGVPCVYYGDEAGLEGYTDPYNRGTYPWGHEDADCGAIYKNAMDLRRQFPMLVNGGFEPFSVGSDVYGFWRTPAAGDDEAGERICVLVNRSLSDVHEVRLPMVAELCDDLVSGRVPERDGDEVVVTLGQLGSALLYFHGPSPLAKPFERGLGVMCHITSLPREEGPGTLGPEAYDFVDWLERCHQGYWQVLPVNPTDSFGSPYAGLSAFAGNTALVDGCGRTLEGLWEAWEAKGVAGLPAGLAGRGRVDERVFTEARLSAFSEANADWLDPYCAFMAVRDAVAAGEVAVDADDGVPLESVAWQDWPARYREYSPALLDDPVLAGRVGFHRFCQWVFQEQWDGLKAYANDRGVSLIGDMPMYVSEDSADTWANREVFNLGEDGRKDESAGVPPDAFAPEGQLWGNPTYDWGRLADDGYGWWVERLRRAFGLYDYVRLDHFVGFENYYSVPAGKKATEGRWLPGPGKALFERAAEVFGPLPVIAEDLGTITPAIRGLVAQCGFPGMDVLEFADADLRGGYAPTPGKVAYTSTHDTDTLLGFVRSAYGIADDNEALTVAERIMADALRSDTRVVMMPLQDVMGLGTEARMNVPGQAEGNWRWQADAEGLASAEPLLRLLTEESGRSPR</sequence>
<gene>
    <name evidence="11" type="ORF">ATOP_16850</name>
</gene>
<dbReference type="GO" id="GO:0004553">
    <property type="term" value="F:hydrolase activity, hydrolyzing O-glycosyl compounds"/>
    <property type="evidence" value="ECO:0007669"/>
    <property type="project" value="InterPro"/>
</dbReference>
<keyword evidence="5" id="KW-0328">Glycosyltransferase</keyword>
<reference evidence="11" key="1">
    <citation type="journal article" date="2022" name="Int. J. Syst. Evol. Microbiol.">
        <title>Granulimonas faecalis gen. nov., sp. nov., and Leptogranulimonas caecicola gen. nov., sp. nov., novel lactate-producing Atopobiaceae bacteria isolated from mouse intestines, and an emended description of the family Atopobiaceae.</title>
        <authorList>
            <person name="Morinaga K."/>
            <person name="Kusada H."/>
            <person name="Sakamoto S."/>
            <person name="Murakami T."/>
            <person name="Toyoda A."/>
            <person name="Mori H."/>
            <person name="Meng X.Y."/>
            <person name="Takashino M."/>
            <person name="Murotomi K."/>
            <person name="Tamaki H."/>
        </authorList>
    </citation>
    <scope>NUCLEOTIDE SEQUENCE</scope>
    <source>
        <strain evidence="11">OPF53</strain>
    </source>
</reference>
<evidence type="ECO:0000256" key="5">
    <source>
        <dbReference type="ARBA" id="ARBA00022676"/>
    </source>
</evidence>
<dbReference type="Gene3D" id="3.90.400.10">
    <property type="entry name" value="Oligo-1,6-glucosidase, Domain 2"/>
    <property type="match status" value="1"/>
</dbReference>
<dbReference type="GO" id="GO:0004134">
    <property type="term" value="F:4-alpha-glucanotransferase activity"/>
    <property type="evidence" value="ECO:0007669"/>
    <property type="project" value="UniProtKB-EC"/>
</dbReference>
<evidence type="ECO:0000256" key="9">
    <source>
        <dbReference type="ARBA" id="ARBA00031501"/>
    </source>
</evidence>
<evidence type="ECO:0000256" key="7">
    <source>
        <dbReference type="ARBA" id="ARBA00023277"/>
    </source>
</evidence>
<dbReference type="RefSeq" id="WP_265591003.1">
    <property type="nucleotide sequence ID" value="NZ_BQKC01000001.1"/>
</dbReference>
<dbReference type="Pfam" id="PF00128">
    <property type="entry name" value="Alpha-amylase"/>
    <property type="match status" value="1"/>
</dbReference>
<evidence type="ECO:0000256" key="8">
    <source>
        <dbReference type="ARBA" id="ARBA00031423"/>
    </source>
</evidence>
<proteinExistence type="inferred from homology"/>
<dbReference type="EMBL" id="BQKC01000001">
    <property type="protein sequence ID" value="GJM56030.1"/>
    <property type="molecule type" value="Genomic_DNA"/>
</dbReference>
<dbReference type="CDD" id="cd02857">
    <property type="entry name" value="E_set_CDase_PDE_N"/>
    <property type="match status" value="1"/>
</dbReference>
<name>A0AAV5B367_9ACTN</name>
<comment type="catalytic activity">
    <reaction evidence="1">
        <text>Transfers a segment of a (1-&gt;4)-alpha-D-glucan to a new position in an acceptor, which may be glucose or a (1-&gt;4)-alpha-D-glucan.</text>
        <dbReference type="EC" id="2.4.1.25"/>
    </reaction>
</comment>
<feature type="domain" description="Glycosyl hydrolase family 13 catalytic" evidence="10">
    <location>
        <begin position="139"/>
        <end position="553"/>
    </location>
</feature>